<dbReference type="RefSeq" id="WP_075858043.1">
    <property type="nucleotide sequence ID" value="NZ_BDJK01000003.1"/>
</dbReference>
<proteinExistence type="predicted"/>
<comment type="cofactor">
    <cofactor evidence="1">
        <name>Mg(2+)</name>
        <dbReference type="ChEBI" id="CHEBI:18420"/>
    </cofactor>
</comment>
<dbReference type="InterPro" id="IPR014883">
    <property type="entry name" value="VRR_NUC"/>
</dbReference>
<evidence type="ECO:0000313" key="6">
    <source>
        <dbReference type="EMBL" id="GAV21591.1"/>
    </source>
</evidence>
<keyword evidence="2" id="KW-0540">Nuclease</keyword>
<dbReference type="GO" id="GO:0004518">
    <property type="term" value="F:nuclease activity"/>
    <property type="evidence" value="ECO:0007669"/>
    <property type="project" value="UniProtKB-KW"/>
</dbReference>
<evidence type="ECO:0000256" key="1">
    <source>
        <dbReference type="ARBA" id="ARBA00001946"/>
    </source>
</evidence>
<dbReference type="OrthoDB" id="1682640at2"/>
<dbReference type="Pfam" id="PF01870">
    <property type="entry name" value="Hjc"/>
    <property type="match status" value="1"/>
</dbReference>
<comment type="caution">
    <text evidence="6">The sequence shown here is derived from an EMBL/GenBank/DDBJ whole genome shotgun (WGS) entry which is preliminary data.</text>
</comment>
<evidence type="ECO:0000256" key="4">
    <source>
        <dbReference type="ARBA" id="ARBA00029354"/>
    </source>
</evidence>
<accession>A0A1L8CRN9</accession>
<protein>
    <recommendedName>
        <fullName evidence="5">VRR-NUC domain-containing protein</fullName>
    </recommendedName>
</protein>
<dbReference type="GO" id="GO:0016788">
    <property type="term" value="F:hydrolase activity, acting on ester bonds"/>
    <property type="evidence" value="ECO:0007669"/>
    <property type="project" value="InterPro"/>
</dbReference>
<evidence type="ECO:0000313" key="7">
    <source>
        <dbReference type="Proteomes" id="UP000187485"/>
    </source>
</evidence>
<organism evidence="6 7">
    <name type="scientific">Carboxydothermus pertinax</name>
    <dbReference type="NCBI Taxonomy" id="870242"/>
    <lineage>
        <taxon>Bacteria</taxon>
        <taxon>Bacillati</taxon>
        <taxon>Bacillota</taxon>
        <taxon>Clostridia</taxon>
        <taxon>Thermoanaerobacterales</taxon>
        <taxon>Thermoanaerobacteraceae</taxon>
        <taxon>Carboxydothermus</taxon>
    </lineage>
</organism>
<dbReference type="SMART" id="SM00990">
    <property type="entry name" value="VRR_NUC"/>
    <property type="match status" value="1"/>
</dbReference>
<dbReference type="Gene3D" id="3.40.1350.10">
    <property type="match status" value="1"/>
</dbReference>
<dbReference type="InterPro" id="IPR011856">
    <property type="entry name" value="tRNA_endonuc-like_dom_sf"/>
</dbReference>
<dbReference type="SUPFAM" id="SSF52980">
    <property type="entry name" value="Restriction endonuclease-like"/>
    <property type="match status" value="1"/>
</dbReference>
<dbReference type="Proteomes" id="UP000187485">
    <property type="component" value="Unassembled WGS sequence"/>
</dbReference>
<keyword evidence="3" id="KW-0378">Hydrolase</keyword>
<name>A0A1L8CRN9_9THEO</name>
<evidence type="ECO:0000259" key="5">
    <source>
        <dbReference type="SMART" id="SM00990"/>
    </source>
</evidence>
<dbReference type="EMBL" id="BDJK01000003">
    <property type="protein sequence ID" value="GAV21591.1"/>
    <property type="molecule type" value="Genomic_DNA"/>
</dbReference>
<gene>
    <name evidence="6" type="ORF">cpu_01010</name>
</gene>
<feature type="domain" description="VRR-NUC" evidence="5">
    <location>
        <begin position="1"/>
        <end position="82"/>
    </location>
</feature>
<dbReference type="InterPro" id="IPR002732">
    <property type="entry name" value="Hjc"/>
</dbReference>
<sequence>MRERDIQALIKQYLQLKGWFVVKIHQSLGSYRGIADLYALKDGEHVWIEVKTPKGRTSKYQERFKEEIESHGGRYIVARGIEDLQKAGL</sequence>
<reference evidence="7" key="1">
    <citation type="submission" date="2016-12" db="EMBL/GenBank/DDBJ databases">
        <title>Draft Genome Sequences od Carboxydothermus pertinax and islandicus, Hydrogenogenic Carboxydotrophic Bacteria.</title>
        <authorList>
            <person name="Fukuyama Y."/>
            <person name="Ohmae K."/>
            <person name="Yoneda Y."/>
            <person name="Yoshida T."/>
            <person name="Sako Y."/>
        </authorList>
    </citation>
    <scope>NUCLEOTIDE SEQUENCE [LARGE SCALE GENOMIC DNA]</scope>
    <source>
        <strain evidence="7">Ug1</strain>
    </source>
</reference>
<comment type="catalytic activity">
    <reaction evidence="4">
        <text>Endonucleolytic cleavage at a junction such as a reciprocal single-stranded crossover between two homologous DNA duplexes (Holliday junction).</text>
        <dbReference type="EC" id="3.1.21.10"/>
    </reaction>
</comment>
<dbReference type="InterPro" id="IPR011335">
    <property type="entry name" value="Restrct_endonuc-II-like"/>
</dbReference>
<dbReference type="GO" id="GO:0003676">
    <property type="term" value="F:nucleic acid binding"/>
    <property type="evidence" value="ECO:0007669"/>
    <property type="project" value="InterPro"/>
</dbReference>
<evidence type="ECO:0000256" key="3">
    <source>
        <dbReference type="ARBA" id="ARBA00022801"/>
    </source>
</evidence>
<evidence type="ECO:0000256" key="2">
    <source>
        <dbReference type="ARBA" id="ARBA00022722"/>
    </source>
</evidence>
<keyword evidence="7" id="KW-1185">Reference proteome</keyword>
<dbReference type="AlphaFoldDB" id="A0A1L8CRN9"/>
<dbReference type="STRING" id="870242.cpu_01010"/>